<dbReference type="SMART" id="SM00530">
    <property type="entry name" value="HTH_XRE"/>
    <property type="match status" value="1"/>
</dbReference>
<feature type="domain" description="HTH cro/C1-type" evidence="1">
    <location>
        <begin position="18"/>
        <end position="73"/>
    </location>
</feature>
<organism evidence="2 3">
    <name type="scientific">Actinoplanes nipponensis</name>
    <dbReference type="NCBI Taxonomy" id="135950"/>
    <lineage>
        <taxon>Bacteria</taxon>
        <taxon>Bacillati</taxon>
        <taxon>Actinomycetota</taxon>
        <taxon>Actinomycetes</taxon>
        <taxon>Micromonosporales</taxon>
        <taxon>Micromonosporaceae</taxon>
        <taxon>Actinoplanes</taxon>
    </lineage>
</organism>
<protein>
    <submittedName>
        <fullName evidence="2">Transcriptional regulator</fullName>
    </submittedName>
</protein>
<evidence type="ECO:0000313" key="3">
    <source>
        <dbReference type="Proteomes" id="UP000647172"/>
    </source>
</evidence>
<dbReference type="GO" id="GO:0003677">
    <property type="term" value="F:DNA binding"/>
    <property type="evidence" value="ECO:0007669"/>
    <property type="project" value="InterPro"/>
</dbReference>
<keyword evidence="3" id="KW-1185">Reference proteome</keyword>
<evidence type="ECO:0000259" key="1">
    <source>
        <dbReference type="PROSITE" id="PS50943"/>
    </source>
</evidence>
<dbReference type="SUPFAM" id="SSF47413">
    <property type="entry name" value="lambda repressor-like DNA-binding domains"/>
    <property type="match status" value="1"/>
</dbReference>
<reference evidence="2" key="1">
    <citation type="submission" date="2021-01" db="EMBL/GenBank/DDBJ databases">
        <title>Whole genome shotgun sequence of Actinoplanes nipponensis NBRC 14063.</title>
        <authorList>
            <person name="Komaki H."/>
            <person name="Tamura T."/>
        </authorList>
    </citation>
    <scope>NUCLEOTIDE SEQUENCE</scope>
    <source>
        <strain evidence="2">NBRC 14063</strain>
    </source>
</reference>
<proteinExistence type="predicted"/>
<dbReference type="Proteomes" id="UP000647172">
    <property type="component" value="Unassembled WGS sequence"/>
</dbReference>
<accession>A0A919MJQ1</accession>
<dbReference type="EMBL" id="BOMQ01000008">
    <property type="protein sequence ID" value="GIE46882.1"/>
    <property type="molecule type" value="Genomic_DNA"/>
</dbReference>
<dbReference type="InterPro" id="IPR010982">
    <property type="entry name" value="Lambda_DNA-bd_dom_sf"/>
</dbReference>
<dbReference type="RefSeq" id="WP_203763733.1">
    <property type="nucleotide sequence ID" value="NZ_BAAAYJ010000088.1"/>
</dbReference>
<sequence length="290" mass="32116">MSQPVGPAIARQRIHHRLRELREERGLPAQAVAEAMRWSLSKLNRIENGKVTIEPIAVKVLLEFYGVDDPGEIDTLMDLSETSRERTWWRDRALSEEFKDFVAYENEASGLFAYQASFVPGLLQTADYAAAITSAIIGKEVDDPAVTEVVAVRMKRQESLHQRLAGERPPTLRHAIDEAVLLRPVGGDRIMAAQLDHLLAMADRPTVHLTVVPLSLPGHPGLGGNFELLEFAGDSDADIVFIESPTRDFLLKDRRSRQLSRGNMDKLLGAGRSGAAAIAMIRQVRASLRP</sequence>
<name>A0A919MJQ1_9ACTN</name>
<dbReference type="CDD" id="cd00093">
    <property type="entry name" value="HTH_XRE"/>
    <property type="match status" value="1"/>
</dbReference>
<dbReference type="Pfam" id="PF13560">
    <property type="entry name" value="HTH_31"/>
    <property type="match status" value="1"/>
</dbReference>
<dbReference type="InterPro" id="IPR043917">
    <property type="entry name" value="DUF5753"/>
</dbReference>
<dbReference type="Pfam" id="PF19054">
    <property type="entry name" value="DUF5753"/>
    <property type="match status" value="1"/>
</dbReference>
<evidence type="ECO:0000313" key="2">
    <source>
        <dbReference type="EMBL" id="GIE46882.1"/>
    </source>
</evidence>
<dbReference type="AlphaFoldDB" id="A0A919MJQ1"/>
<dbReference type="Gene3D" id="1.10.260.40">
    <property type="entry name" value="lambda repressor-like DNA-binding domains"/>
    <property type="match status" value="1"/>
</dbReference>
<dbReference type="PROSITE" id="PS50943">
    <property type="entry name" value="HTH_CROC1"/>
    <property type="match status" value="1"/>
</dbReference>
<comment type="caution">
    <text evidence="2">The sequence shown here is derived from an EMBL/GenBank/DDBJ whole genome shotgun (WGS) entry which is preliminary data.</text>
</comment>
<gene>
    <name evidence="2" type="ORF">Ani05nite_04160</name>
</gene>
<dbReference type="InterPro" id="IPR001387">
    <property type="entry name" value="Cro/C1-type_HTH"/>
</dbReference>